<proteinExistence type="predicted"/>
<dbReference type="InterPro" id="IPR049712">
    <property type="entry name" value="Poly_export"/>
</dbReference>
<dbReference type="PANTHER" id="PTHR33619">
    <property type="entry name" value="POLYSACCHARIDE EXPORT PROTEIN GFCE-RELATED"/>
    <property type="match status" value="1"/>
</dbReference>
<gene>
    <name evidence="5" type="ORF">QLS71_002615</name>
</gene>
<accession>A0AAU7EJ60</accession>
<dbReference type="PANTHER" id="PTHR33619:SF3">
    <property type="entry name" value="POLYSACCHARIDE EXPORT PROTEIN GFCE-RELATED"/>
    <property type="match status" value="1"/>
</dbReference>
<keyword evidence="2" id="KW-1133">Transmembrane helix</keyword>
<protein>
    <submittedName>
        <fullName evidence="5">Polysaccharide biosynthesis/export family protein</fullName>
    </submittedName>
</protein>
<dbReference type="EMBL" id="CP155618">
    <property type="protein sequence ID" value="XBL14916.1"/>
    <property type="molecule type" value="Genomic_DNA"/>
</dbReference>
<dbReference type="RefSeq" id="WP_308990361.1">
    <property type="nucleotide sequence ID" value="NZ_CP155618.1"/>
</dbReference>
<dbReference type="Pfam" id="PF10531">
    <property type="entry name" value="SLBB"/>
    <property type="match status" value="1"/>
</dbReference>
<evidence type="ECO:0000313" key="5">
    <source>
        <dbReference type="EMBL" id="XBL14916.1"/>
    </source>
</evidence>
<dbReference type="Pfam" id="PF02563">
    <property type="entry name" value="Poly_export"/>
    <property type="match status" value="1"/>
</dbReference>
<sequence>MKKNFIVVKLIIFIFFLNSCATKRDLLYLQDANNNKIDTIHYQSNPIQCNDILSVTIGASVPETSWVYNKQVLAFGGSTQNNLEILKLQGYLVNIDGYITLPILGNIHVVGKSINDLELELINILEKQGHLMDPSVSVRILNAKVTVLGEVKYPGTYSFTEQYITFPQALGYAGDLTINGKRNDLLLIREINGERHIIHIDLTNSEWMKGGNYIIRSNDIIIVNPNTAKIKSAGYVGNAGTLVSVASVVLSSIILLTR</sequence>
<reference evidence="5" key="1">
    <citation type="submission" date="2024-04" db="EMBL/GenBank/DDBJ databases">
        <title>Mariniflexile litorale, isolated from the shallow sediments of the Sea of Japan.</title>
        <authorList>
            <person name="Romanenko L."/>
            <person name="Isaeva M."/>
        </authorList>
    </citation>
    <scope>NUCLEOTIDE SEQUENCE [LARGE SCALE GENOMIC DNA]</scope>
    <source>
        <strain evidence="5">KMM 9835</strain>
    </source>
</reference>
<dbReference type="Proteomes" id="UP001224325">
    <property type="component" value="Chromosome"/>
</dbReference>
<evidence type="ECO:0000313" key="6">
    <source>
        <dbReference type="Proteomes" id="UP001224325"/>
    </source>
</evidence>
<feature type="domain" description="Polysaccharide export protein N-terminal" evidence="3">
    <location>
        <begin position="47"/>
        <end position="140"/>
    </location>
</feature>
<dbReference type="InterPro" id="IPR003715">
    <property type="entry name" value="Poly_export_N"/>
</dbReference>
<dbReference type="KEGG" id="mlil:QLS71_002615"/>
<feature type="transmembrane region" description="Helical" evidence="2">
    <location>
        <begin position="235"/>
        <end position="256"/>
    </location>
</feature>
<dbReference type="Gene3D" id="3.30.1950.10">
    <property type="entry name" value="wza like domain"/>
    <property type="match status" value="1"/>
</dbReference>
<name>A0AAU7EJ60_9FLAO</name>
<keyword evidence="2" id="KW-0812">Transmembrane</keyword>
<keyword evidence="1" id="KW-0732">Signal</keyword>
<evidence type="ECO:0000256" key="1">
    <source>
        <dbReference type="ARBA" id="ARBA00022729"/>
    </source>
</evidence>
<dbReference type="InterPro" id="IPR019554">
    <property type="entry name" value="Soluble_ligand-bd"/>
</dbReference>
<organism evidence="5 6">
    <name type="scientific">Mariniflexile litorale</name>
    <dbReference type="NCBI Taxonomy" id="3045158"/>
    <lineage>
        <taxon>Bacteria</taxon>
        <taxon>Pseudomonadati</taxon>
        <taxon>Bacteroidota</taxon>
        <taxon>Flavobacteriia</taxon>
        <taxon>Flavobacteriales</taxon>
        <taxon>Flavobacteriaceae</taxon>
        <taxon>Mariniflexile</taxon>
    </lineage>
</organism>
<dbReference type="Gene3D" id="3.10.560.10">
    <property type="entry name" value="Outer membrane lipoprotein wza domain like"/>
    <property type="match status" value="2"/>
</dbReference>
<keyword evidence="6" id="KW-1185">Reference proteome</keyword>
<dbReference type="AlphaFoldDB" id="A0AAU7EJ60"/>
<evidence type="ECO:0000259" key="3">
    <source>
        <dbReference type="Pfam" id="PF02563"/>
    </source>
</evidence>
<dbReference type="GO" id="GO:0015159">
    <property type="term" value="F:polysaccharide transmembrane transporter activity"/>
    <property type="evidence" value="ECO:0007669"/>
    <property type="project" value="InterPro"/>
</dbReference>
<feature type="domain" description="Soluble ligand binding" evidence="4">
    <location>
        <begin position="144"/>
        <end position="192"/>
    </location>
</feature>
<evidence type="ECO:0000256" key="2">
    <source>
        <dbReference type="SAM" id="Phobius"/>
    </source>
</evidence>
<evidence type="ECO:0000259" key="4">
    <source>
        <dbReference type="Pfam" id="PF10531"/>
    </source>
</evidence>
<keyword evidence="2" id="KW-0472">Membrane</keyword>